<dbReference type="InterPro" id="IPR040251">
    <property type="entry name" value="SEC31-like"/>
</dbReference>
<evidence type="ECO:0000256" key="5">
    <source>
        <dbReference type="ARBA" id="ARBA00029433"/>
    </source>
</evidence>
<reference evidence="7 8" key="1">
    <citation type="journal article" date="2024" name="Commun. Biol.">
        <title>Comparative genomic analysis of thermophilic fungi reveals convergent evolutionary adaptations and gene losses.</title>
        <authorList>
            <person name="Steindorff A.S."/>
            <person name="Aguilar-Pontes M.V."/>
            <person name="Robinson A.J."/>
            <person name="Andreopoulos B."/>
            <person name="LaButti K."/>
            <person name="Kuo A."/>
            <person name="Mondo S."/>
            <person name="Riley R."/>
            <person name="Otillar R."/>
            <person name="Haridas S."/>
            <person name="Lipzen A."/>
            <person name="Grimwood J."/>
            <person name="Schmutz J."/>
            <person name="Clum A."/>
            <person name="Reid I.D."/>
            <person name="Moisan M.C."/>
            <person name="Butler G."/>
            <person name="Nguyen T.T.M."/>
            <person name="Dewar K."/>
            <person name="Conant G."/>
            <person name="Drula E."/>
            <person name="Henrissat B."/>
            <person name="Hansel C."/>
            <person name="Singer S."/>
            <person name="Hutchinson M.I."/>
            <person name="de Vries R.P."/>
            <person name="Natvig D.O."/>
            <person name="Powell A.J."/>
            <person name="Tsang A."/>
            <person name="Grigoriev I.V."/>
        </authorList>
    </citation>
    <scope>NUCLEOTIDE SEQUENCE [LARGE SCALE GENOMIC DNA]</scope>
    <source>
        <strain evidence="7 8">CBS 620.91</strain>
    </source>
</reference>
<feature type="domain" description="SRA1/Sec31" evidence="6">
    <location>
        <begin position="17"/>
        <end position="88"/>
    </location>
</feature>
<comment type="caution">
    <text evidence="7">The sequence shown here is derived from an EMBL/GenBank/DDBJ whole genome shotgun (WGS) entry which is preliminary data.</text>
</comment>
<evidence type="ECO:0000256" key="3">
    <source>
        <dbReference type="ARBA" id="ARBA00022737"/>
    </source>
</evidence>
<dbReference type="InterPro" id="IPR009917">
    <property type="entry name" value="SRA1/Sec31"/>
</dbReference>
<evidence type="ECO:0000313" key="7">
    <source>
        <dbReference type="EMBL" id="KAL1838796.1"/>
    </source>
</evidence>
<dbReference type="Proteomes" id="UP001583172">
    <property type="component" value="Unassembled WGS sequence"/>
</dbReference>
<comment type="subcellular location">
    <subcellularLocation>
        <location evidence="5">Endomembrane system</location>
        <topology evidence="5">Peripheral membrane protein</topology>
        <orientation evidence="5">Cytoplasmic side</orientation>
    </subcellularLocation>
</comment>
<name>A0ABR3VBM8_HUMIN</name>
<evidence type="ECO:0000256" key="1">
    <source>
        <dbReference type="ARBA" id="ARBA00022448"/>
    </source>
</evidence>
<evidence type="ECO:0000256" key="2">
    <source>
        <dbReference type="ARBA" id="ARBA00022574"/>
    </source>
</evidence>
<dbReference type="PANTHER" id="PTHR13923">
    <property type="entry name" value="SEC31-RELATED PROTEIN"/>
    <property type="match status" value="1"/>
</dbReference>
<proteinExistence type="predicted"/>
<evidence type="ECO:0000313" key="8">
    <source>
        <dbReference type="Proteomes" id="UP001583172"/>
    </source>
</evidence>
<dbReference type="PANTHER" id="PTHR13923:SF11">
    <property type="entry name" value="SECRETORY 31, ISOFORM D"/>
    <property type="match status" value="1"/>
</dbReference>
<dbReference type="EMBL" id="JAZGSY010000193">
    <property type="protein sequence ID" value="KAL1838796.1"/>
    <property type="molecule type" value="Genomic_DNA"/>
</dbReference>
<evidence type="ECO:0000259" key="6">
    <source>
        <dbReference type="Pfam" id="PF07304"/>
    </source>
</evidence>
<sequence length="92" mass="10343">MQRVAAKAPATFAPQVRDTQKRLNILFDHINNHELVKADTIEQLTQAAEAMAAKNYDEAARIQTEVLKTKMDECGQWMTGLKRLISMSKATP</sequence>
<keyword evidence="2" id="KW-0853">WD repeat</keyword>
<keyword evidence="1" id="KW-0813">Transport</keyword>
<dbReference type="Pfam" id="PF07304">
    <property type="entry name" value="SRA1"/>
    <property type="match status" value="1"/>
</dbReference>
<dbReference type="Gene3D" id="1.20.940.10">
    <property type="entry name" value="Functional domain of the splicing factor Prp18"/>
    <property type="match status" value="1"/>
</dbReference>
<keyword evidence="3" id="KW-0677">Repeat</keyword>
<gene>
    <name evidence="7" type="ORF">VTJ49DRAFT_2224</name>
</gene>
<protein>
    <recommendedName>
        <fullName evidence="6">SRA1/Sec31 domain-containing protein</fullName>
    </recommendedName>
</protein>
<keyword evidence="8" id="KW-1185">Reference proteome</keyword>
<organism evidence="7 8">
    <name type="scientific">Humicola insolens</name>
    <name type="common">Soft-rot fungus</name>
    <dbReference type="NCBI Taxonomy" id="85995"/>
    <lineage>
        <taxon>Eukaryota</taxon>
        <taxon>Fungi</taxon>
        <taxon>Dikarya</taxon>
        <taxon>Ascomycota</taxon>
        <taxon>Pezizomycotina</taxon>
        <taxon>Sordariomycetes</taxon>
        <taxon>Sordariomycetidae</taxon>
        <taxon>Sordariales</taxon>
        <taxon>Chaetomiaceae</taxon>
        <taxon>Mycothermus</taxon>
    </lineage>
</organism>
<accession>A0ABR3VBM8</accession>
<evidence type="ECO:0000256" key="4">
    <source>
        <dbReference type="ARBA" id="ARBA00023136"/>
    </source>
</evidence>
<keyword evidence="4" id="KW-0472">Membrane</keyword>